<keyword evidence="3" id="KW-1185">Reference proteome</keyword>
<feature type="domain" description="CRISPR system ring nuclease SSO1393-like" evidence="1">
    <location>
        <begin position="52"/>
        <end position="186"/>
    </location>
</feature>
<dbReference type="STRING" id="870242.cpu_09080"/>
<dbReference type="RefSeq" id="WP_075858883.1">
    <property type="nucleotide sequence ID" value="NZ_BDJK01000012.1"/>
</dbReference>
<accession>A0A1L8CU03</accession>
<dbReference type="NCBIfam" id="TIGR02619">
    <property type="entry name" value="putative CRISPR-associated protein, APE2256 family"/>
    <property type="match status" value="1"/>
</dbReference>
<name>A0A1L8CU03_9THEO</name>
<comment type="caution">
    <text evidence="2">The sequence shown here is derived from an EMBL/GenBank/DDBJ whole genome shotgun (WGS) entry which is preliminary data.</text>
</comment>
<organism evidence="2 3">
    <name type="scientific">Carboxydothermus pertinax</name>
    <dbReference type="NCBI Taxonomy" id="870242"/>
    <lineage>
        <taxon>Bacteria</taxon>
        <taxon>Bacillati</taxon>
        <taxon>Bacillota</taxon>
        <taxon>Clostridia</taxon>
        <taxon>Thermoanaerobacterales</taxon>
        <taxon>Thermoanaerobacteraceae</taxon>
        <taxon>Carboxydothermus</taxon>
    </lineage>
</organism>
<dbReference type="Pfam" id="PF09651">
    <property type="entry name" value="Cas_APE2256"/>
    <property type="match status" value="1"/>
</dbReference>
<protein>
    <submittedName>
        <fullName evidence="2">Putative CRISPR-associated protein</fullName>
    </submittedName>
</protein>
<dbReference type="InterPro" id="IPR013442">
    <property type="entry name" value="SSO1393-like"/>
</dbReference>
<dbReference type="OrthoDB" id="5491048at2"/>
<dbReference type="AlphaFoldDB" id="A0A1L8CU03"/>
<dbReference type="Gene3D" id="3.40.50.10770">
    <property type="entry name" value="Hypothetical protein VC1899 like domain (Restriction endonuclease-like)"/>
    <property type="match status" value="1"/>
</dbReference>
<dbReference type="EMBL" id="BDJK01000012">
    <property type="protein sequence ID" value="GAV22398.1"/>
    <property type="molecule type" value="Genomic_DNA"/>
</dbReference>
<sequence length="373" mass="43164">MKNVLCTVGTSLLGNFNRFENVVLREAALDALEKNDYAKVADILTSFPESDRNCGAEINSIFELRYRGIIGENFRLHFLISDTPDGEKVGKILERFYRGKGIQVNLVLIEGLLDKEPKRFCREGLRNLIKQMARILREYGSENCLINATGGYKAQIAVAVMLGQALGVNVYYKHEQFSEIISFPPLPFSLDQDLWLKYNYLFTVLDKGAKDLIELEDLKYEELDEKIEPLINREIIDGKTYIELSTAGQIFHETLKARWENIREEYLPPDVPEKAKDYVYYLQDHNWPKRELVLRIINKVIEKIPFVRTCRTSYLNPDLPKKEGFVLKRGEIYGIISRQGWTVGFVVETSARSERQKEAAVEYLNAHLEEVFY</sequence>
<evidence type="ECO:0000313" key="3">
    <source>
        <dbReference type="Proteomes" id="UP000187485"/>
    </source>
</evidence>
<proteinExistence type="predicted"/>
<gene>
    <name evidence="2" type="ORF">cpu_09080</name>
</gene>
<evidence type="ECO:0000259" key="1">
    <source>
        <dbReference type="Pfam" id="PF09651"/>
    </source>
</evidence>
<dbReference type="Proteomes" id="UP000187485">
    <property type="component" value="Unassembled WGS sequence"/>
</dbReference>
<dbReference type="CDD" id="cd09742">
    <property type="entry name" value="Csm6_III-A"/>
    <property type="match status" value="1"/>
</dbReference>
<reference evidence="3" key="1">
    <citation type="submission" date="2016-12" db="EMBL/GenBank/DDBJ databases">
        <title>Draft Genome Sequences od Carboxydothermus pertinax and islandicus, Hydrogenogenic Carboxydotrophic Bacteria.</title>
        <authorList>
            <person name="Fukuyama Y."/>
            <person name="Ohmae K."/>
            <person name="Yoneda Y."/>
            <person name="Yoshida T."/>
            <person name="Sako Y."/>
        </authorList>
    </citation>
    <scope>NUCLEOTIDE SEQUENCE [LARGE SCALE GENOMIC DNA]</scope>
    <source>
        <strain evidence="3">Ug1</strain>
    </source>
</reference>
<evidence type="ECO:0000313" key="2">
    <source>
        <dbReference type="EMBL" id="GAV22398.1"/>
    </source>
</evidence>